<dbReference type="OrthoDB" id="10452233at2759"/>
<dbReference type="EMBL" id="FUEG01000003">
    <property type="protein sequence ID" value="SJL02473.1"/>
    <property type="molecule type" value="Genomic_DNA"/>
</dbReference>
<dbReference type="Proteomes" id="UP000219338">
    <property type="component" value="Unassembled WGS sequence"/>
</dbReference>
<evidence type="ECO:0000313" key="1">
    <source>
        <dbReference type="EMBL" id="SJL02473.1"/>
    </source>
</evidence>
<name>A0A284R171_ARMOS</name>
<gene>
    <name evidence="1" type="ORF">ARMOST_05801</name>
</gene>
<evidence type="ECO:0000313" key="2">
    <source>
        <dbReference type="Proteomes" id="UP000219338"/>
    </source>
</evidence>
<accession>A0A284R171</accession>
<sequence length="89" mass="9737">MRTASRPPSRLPRLWGDKVVVLSPSLPHCAPGGSVSLNALFSSVFFGNINIREGSECWLKAARAVEVLDQISVASLVRSGDSTRWMLKR</sequence>
<dbReference type="AlphaFoldDB" id="A0A284R171"/>
<organism evidence="1 2">
    <name type="scientific">Armillaria ostoyae</name>
    <name type="common">Armillaria root rot fungus</name>
    <dbReference type="NCBI Taxonomy" id="47428"/>
    <lineage>
        <taxon>Eukaryota</taxon>
        <taxon>Fungi</taxon>
        <taxon>Dikarya</taxon>
        <taxon>Basidiomycota</taxon>
        <taxon>Agaricomycotina</taxon>
        <taxon>Agaricomycetes</taxon>
        <taxon>Agaricomycetidae</taxon>
        <taxon>Agaricales</taxon>
        <taxon>Marasmiineae</taxon>
        <taxon>Physalacriaceae</taxon>
        <taxon>Armillaria</taxon>
    </lineage>
</organism>
<proteinExistence type="predicted"/>
<keyword evidence="2" id="KW-1185">Reference proteome</keyword>
<protein>
    <submittedName>
        <fullName evidence="1">Uncharacterized protein</fullName>
    </submittedName>
</protein>
<reference evidence="2" key="1">
    <citation type="journal article" date="2017" name="Nat. Ecol. Evol.">
        <title>Genome expansion and lineage-specific genetic innovations in the forest pathogenic fungi Armillaria.</title>
        <authorList>
            <person name="Sipos G."/>
            <person name="Prasanna A.N."/>
            <person name="Walter M.C."/>
            <person name="O'Connor E."/>
            <person name="Balint B."/>
            <person name="Krizsan K."/>
            <person name="Kiss B."/>
            <person name="Hess J."/>
            <person name="Varga T."/>
            <person name="Slot J."/>
            <person name="Riley R."/>
            <person name="Boka B."/>
            <person name="Rigling D."/>
            <person name="Barry K."/>
            <person name="Lee J."/>
            <person name="Mihaltcheva S."/>
            <person name="LaButti K."/>
            <person name="Lipzen A."/>
            <person name="Waldron R."/>
            <person name="Moloney N.M."/>
            <person name="Sperisen C."/>
            <person name="Kredics L."/>
            <person name="Vagvoelgyi C."/>
            <person name="Patrignani A."/>
            <person name="Fitzpatrick D."/>
            <person name="Nagy I."/>
            <person name="Doyle S."/>
            <person name="Anderson J.B."/>
            <person name="Grigoriev I.V."/>
            <person name="Gueldener U."/>
            <person name="Muensterkoetter M."/>
            <person name="Nagy L.G."/>
        </authorList>
    </citation>
    <scope>NUCLEOTIDE SEQUENCE [LARGE SCALE GENOMIC DNA]</scope>
    <source>
        <strain evidence="2">C18/9</strain>
    </source>
</reference>